<accession>A0A6J5UDB1</accession>
<evidence type="ECO:0000313" key="2">
    <source>
        <dbReference type="Proteomes" id="UP000507222"/>
    </source>
</evidence>
<gene>
    <name evidence="1" type="ORF">CURHAP_LOCUS20307</name>
</gene>
<organism evidence="1 2">
    <name type="scientific">Prunus armeniaca</name>
    <name type="common">Apricot</name>
    <name type="synonym">Armeniaca vulgaris</name>
    <dbReference type="NCBI Taxonomy" id="36596"/>
    <lineage>
        <taxon>Eukaryota</taxon>
        <taxon>Viridiplantae</taxon>
        <taxon>Streptophyta</taxon>
        <taxon>Embryophyta</taxon>
        <taxon>Tracheophyta</taxon>
        <taxon>Spermatophyta</taxon>
        <taxon>Magnoliopsida</taxon>
        <taxon>eudicotyledons</taxon>
        <taxon>Gunneridae</taxon>
        <taxon>Pentapetalae</taxon>
        <taxon>rosids</taxon>
        <taxon>fabids</taxon>
        <taxon>Rosales</taxon>
        <taxon>Rosaceae</taxon>
        <taxon>Amygdaloideae</taxon>
        <taxon>Amygdaleae</taxon>
        <taxon>Prunus</taxon>
    </lineage>
</organism>
<protein>
    <submittedName>
        <fullName evidence="1">Uncharacterized protein</fullName>
    </submittedName>
</protein>
<evidence type="ECO:0000313" key="1">
    <source>
        <dbReference type="EMBL" id="CAB4273135.1"/>
    </source>
</evidence>
<dbReference type="AlphaFoldDB" id="A0A6J5UDB1"/>
<proteinExistence type="predicted"/>
<reference evidence="1 2" key="1">
    <citation type="submission" date="2020-05" db="EMBL/GenBank/DDBJ databases">
        <authorList>
            <person name="Campoy J."/>
            <person name="Schneeberger K."/>
            <person name="Spophaly S."/>
        </authorList>
    </citation>
    <scope>NUCLEOTIDE SEQUENCE [LARGE SCALE GENOMIC DNA]</scope>
    <source>
        <strain evidence="1">PruArmRojPasFocal</strain>
    </source>
</reference>
<dbReference type="EMBL" id="CAEKDK010000003">
    <property type="protein sequence ID" value="CAB4273135.1"/>
    <property type="molecule type" value="Genomic_DNA"/>
</dbReference>
<name>A0A6J5UDB1_PRUAR</name>
<sequence>MHRSAKWPKAHSIWSQCWVRFAPIGNEALPLKSAVTFSSSKINASSLPEFTLYAHCLGKIVCVCLDSGTT</sequence>
<dbReference type="Proteomes" id="UP000507222">
    <property type="component" value="Unassembled WGS sequence"/>
</dbReference>